<gene>
    <name evidence="3" type="ORF">EDD36DRAFT_415806</name>
</gene>
<evidence type="ECO:0000313" key="3">
    <source>
        <dbReference type="EMBL" id="KAI1616924.1"/>
    </source>
</evidence>
<dbReference type="InterPro" id="IPR039483">
    <property type="entry name" value="Meu6_PH_dom"/>
</dbReference>
<proteinExistence type="predicted"/>
<feature type="compositionally biased region" description="Low complexity" evidence="1">
    <location>
        <begin position="249"/>
        <end position="269"/>
    </location>
</feature>
<dbReference type="PANTHER" id="PTHR42073:SF1">
    <property type="entry name" value="MEIOTIC EXPRESSION UP-REGULATED PROTEIN 6"/>
    <property type="match status" value="1"/>
</dbReference>
<feature type="compositionally biased region" description="Basic and acidic residues" evidence="1">
    <location>
        <begin position="594"/>
        <end position="604"/>
    </location>
</feature>
<keyword evidence="4" id="KW-1185">Reference proteome</keyword>
<name>A0AAN6E4G7_9EURO</name>
<feature type="compositionally biased region" description="Basic and acidic residues" evidence="1">
    <location>
        <begin position="7"/>
        <end position="20"/>
    </location>
</feature>
<dbReference type="PANTHER" id="PTHR42073">
    <property type="entry name" value="MEIOTIC EXPRESSION UP-REGULATED PROTEIN 6"/>
    <property type="match status" value="1"/>
</dbReference>
<accession>A0AAN6E4G7</accession>
<feature type="compositionally biased region" description="Basic and acidic residues" evidence="1">
    <location>
        <begin position="299"/>
        <end position="326"/>
    </location>
</feature>
<protein>
    <submittedName>
        <fullName evidence="3">Pleckstrin homology domain-containing protein</fullName>
    </submittedName>
</protein>
<dbReference type="Gene3D" id="2.30.29.30">
    <property type="entry name" value="Pleckstrin-homology domain (PH domain)/Phosphotyrosine-binding domain (PTB)"/>
    <property type="match status" value="1"/>
</dbReference>
<feature type="compositionally biased region" description="Basic and acidic residues" evidence="1">
    <location>
        <begin position="536"/>
        <end position="550"/>
    </location>
</feature>
<feature type="region of interest" description="Disordered" evidence="1">
    <location>
        <begin position="1"/>
        <end position="62"/>
    </location>
</feature>
<feature type="compositionally biased region" description="Basic and acidic residues" evidence="1">
    <location>
        <begin position="557"/>
        <end position="576"/>
    </location>
</feature>
<feature type="compositionally biased region" description="Low complexity" evidence="1">
    <location>
        <begin position="520"/>
        <end position="535"/>
    </location>
</feature>
<sequence length="658" mass="70598">MSVEAPKPVEETPAVEHTKTVPEQPEAPAAPVEETAVAPLVEPTTETAPATTEEPAVPAKDDLKKDEVAVSAVPISEGILGYKEPTLLKRFFYSKHYFWFSEEPLTAESLSTFLRSEKDDAKHYSAAWARETGKGLLFFSKRAEDKATPAGIINLADASNVTKEGFSNFSFKAGTHQHRFEAVGPRERDSWVVAIEKGIEEAKVLKEDVRERESYKKNIDDYAKPAVVATTVPATTRSKSKEPKKSLDASTAASAAAVPETASTSATSADEVKKEEVKKENKDRSQSRKRGSIFGGLIGKKEEHDAKKEEKAEHKKEVKEEKKAEADQTTEEPSKAIEATEAAGVAGVPTVASPTDSKTDKEPITPATEKKNKRGSVFGSFYKRVTSPTAEKSEEEASAALNLPPVSETAPKLEEPIENKPIDTAAVTAPVDTVETPTAAEPIAEATTTPATTEPTSAPKTEKKGGFLGFIKKTEAKLEGKKEHKEEAKEAPKETTSEDKGTEAIAKDPVAAASTEATEPAVVGAPTETAAVETPAVKEERPARNEERRSSFFFNKKRTDASETKDGVEGSKREKSPAPGKFIGNLVRRASKAVKSDGSKEKTTTESAATAETATSETPAVVPEAEETHTKTEAIPEEPAITNPEPVVPAAREVQATA</sequence>
<dbReference type="Proteomes" id="UP001203852">
    <property type="component" value="Unassembled WGS sequence"/>
</dbReference>
<evidence type="ECO:0000313" key="4">
    <source>
        <dbReference type="Proteomes" id="UP001203852"/>
    </source>
</evidence>
<feature type="compositionally biased region" description="Low complexity" evidence="1">
    <location>
        <begin position="605"/>
        <end position="618"/>
    </location>
</feature>
<reference evidence="3" key="1">
    <citation type="journal article" date="2022" name="bioRxiv">
        <title>Deciphering the potential niche of two novel black yeast fungi from a biological soil crust based on their genomes, phenotypes, and melanin regulation.</title>
        <authorList>
            <consortium name="DOE Joint Genome Institute"/>
            <person name="Carr E.C."/>
            <person name="Barton Q."/>
            <person name="Grambo S."/>
            <person name="Sullivan M."/>
            <person name="Renfro C.M."/>
            <person name="Kuo A."/>
            <person name="Pangilinan J."/>
            <person name="Lipzen A."/>
            <person name="Keymanesh K."/>
            <person name="Savage E."/>
            <person name="Barry K."/>
            <person name="Grigoriev I.V."/>
            <person name="Riekhof W.R."/>
            <person name="Harris S.S."/>
        </authorList>
    </citation>
    <scope>NUCLEOTIDE SEQUENCE</scope>
    <source>
        <strain evidence="3">JF 03-4F</strain>
    </source>
</reference>
<feature type="compositionally biased region" description="Basic and acidic residues" evidence="1">
    <location>
        <begin position="270"/>
        <end position="286"/>
    </location>
</feature>
<feature type="compositionally biased region" description="Low complexity" evidence="1">
    <location>
        <begin position="433"/>
        <end position="459"/>
    </location>
</feature>
<feature type="domain" description="Meiotic expression up-regulated protein 6 PH" evidence="2">
    <location>
        <begin position="91"/>
        <end position="197"/>
    </location>
</feature>
<comment type="caution">
    <text evidence="3">The sequence shown here is derived from an EMBL/GenBank/DDBJ whole genome shotgun (WGS) entry which is preliminary data.</text>
</comment>
<evidence type="ECO:0000259" key="2">
    <source>
        <dbReference type="Pfam" id="PF15406"/>
    </source>
</evidence>
<dbReference type="Pfam" id="PF15406">
    <property type="entry name" value="PH_6"/>
    <property type="match status" value="1"/>
</dbReference>
<feature type="compositionally biased region" description="Low complexity" evidence="1">
    <location>
        <begin position="21"/>
        <end position="58"/>
    </location>
</feature>
<dbReference type="AlphaFoldDB" id="A0AAN6E4G7"/>
<dbReference type="InterPro" id="IPR011993">
    <property type="entry name" value="PH-like_dom_sf"/>
</dbReference>
<dbReference type="SUPFAM" id="SSF50729">
    <property type="entry name" value="PH domain-like"/>
    <property type="match status" value="1"/>
</dbReference>
<feature type="region of interest" description="Disordered" evidence="1">
    <location>
        <begin position="233"/>
        <end position="658"/>
    </location>
</feature>
<organism evidence="3 4">
    <name type="scientific">Exophiala viscosa</name>
    <dbReference type="NCBI Taxonomy" id="2486360"/>
    <lineage>
        <taxon>Eukaryota</taxon>
        <taxon>Fungi</taxon>
        <taxon>Dikarya</taxon>
        <taxon>Ascomycota</taxon>
        <taxon>Pezizomycotina</taxon>
        <taxon>Eurotiomycetes</taxon>
        <taxon>Chaetothyriomycetidae</taxon>
        <taxon>Chaetothyriales</taxon>
        <taxon>Herpotrichiellaceae</taxon>
        <taxon>Exophiala</taxon>
    </lineage>
</organism>
<feature type="compositionally biased region" description="Basic and acidic residues" evidence="1">
    <location>
        <begin position="472"/>
        <end position="506"/>
    </location>
</feature>
<feature type="compositionally biased region" description="Basic and acidic residues" evidence="1">
    <location>
        <begin position="411"/>
        <end position="421"/>
    </location>
</feature>
<evidence type="ECO:0000256" key="1">
    <source>
        <dbReference type="SAM" id="MobiDB-lite"/>
    </source>
</evidence>
<dbReference type="EMBL" id="MU404351">
    <property type="protein sequence ID" value="KAI1616924.1"/>
    <property type="molecule type" value="Genomic_DNA"/>
</dbReference>
<dbReference type="InterPro" id="IPR039712">
    <property type="entry name" value="Meu6"/>
</dbReference>